<proteinExistence type="predicted"/>
<dbReference type="EMBL" id="QGKM01000006">
    <property type="protein sequence ID" value="PWQ99940.1"/>
    <property type="molecule type" value="Genomic_DNA"/>
</dbReference>
<evidence type="ECO:0000313" key="2">
    <source>
        <dbReference type="Proteomes" id="UP000245539"/>
    </source>
</evidence>
<dbReference type="AlphaFoldDB" id="A0A317CU02"/>
<organism evidence="1 2">
    <name type="scientific">Leucothrix pacifica</name>
    <dbReference type="NCBI Taxonomy" id="1247513"/>
    <lineage>
        <taxon>Bacteria</taxon>
        <taxon>Pseudomonadati</taxon>
        <taxon>Pseudomonadota</taxon>
        <taxon>Gammaproteobacteria</taxon>
        <taxon>Thiotrichales</taxon>
        <taxon>Thiotrichaceae</taxon>
        <taxon>Leucothrix</taxon>
    </lineage>
</organism>
<reference evidence="1 2" key="1">
    <citation type="submission" date="2018-05" db="EMBL/GenBank/DDBJ databases">
        <title>Leucothrix arctica sp. nov., isolated from Arctic seawater.</title>
        <authorList>
            <person name="Choi A."/>
            <person name="Baek K."/>
        </authorList>
    </citation>
    <scope>NUCLEOTIDE SEQUENCE [LARGE SCALE GENOMIC DNA]</scope>
    <source>
        <strain evidence="1 2">JCM 18388</strain>
    </source>
</reference>
<keyword evidence="2" id="KW-1185">Reference proteome</keyword>
<sequence>MSNNDKSNWLWPVLILAIAVTLISGMIYAQKLMQQVETIEQNQVSQYESRRLMLAQTDALNINWMRTLNPLAKNIQGDIVWSSSMQQGMMRFANLAALPNGQQYHLLIYDLASPADKPISIVTFSPDLNIPTELLIPFTSNKVIKEPYKFMIMLEYEDSEITSEPLLLAQP</sequence>
<dbReference type="Proteomes" id="UP000245539">
    <property type="component" value="Unassembled WGS sequence"/>
</dbReference>
<comment type="caution">
    <text evidence="1">The sequence shown here is derived from an EMBL/GenBank/DDBJ whole genome shotgun (WGS) entry which is preliminary data.</text>
</comment>
<accession>A0A317CU02</accession>
<evidence type="ECO:0000313" key="1">
    <source>
        <dbReference type="EMBL" id="PWQ99940.1"/>
    </source>
</evidence>
<protein>
    <submittedName>
        <fullName evidence="1">Uncharacterized protein</fullName>
    </submittedName>
</protein>
<name>A0A317CU02_9GAMM</name>
<gene>
    <name evidence="1" type="ORF">DKW60_03800</name>
</gene>